<protein>
    <recommendedName>
        <fullName evidence="4">TonB-dependent receptor plug domain-containing protein</fullName>
    </recommendedName>
</protein>
<keyword evidence="1" id="KW-0732">Signal</keyword>
<dbReference type="Proteomes" id="UP000323720">
    <property type="component" value="Unassembled WGS sequence"/>
</dbReference>
<gene>
    <name evidence="2" type="ORF">ES674_00135</name>
</gene>
<keyword evidence="3" id="KW-1185">Reference proteome</keyword>
<evidence type="ECO:0000256" key="1">
    <source>
        <dbReference type="SAM" id="SignalP"/>
    </source>
</evidence>
<evidence type="ECO:0008006" key="4">
    <source>
        <dbReference type="Google" id="ProtNLM"/>
    </source>
</evidence>
<comment type="caution">
    <text evidence="2">The sequence shown here is derived from an EMBL/GenBank/DDBJ whole genome shotgun (WGS) entry which is preliminary data.</text>
</comment>
<evidence type="ECO:0000313" key="2">
    <source>
        <dbReference type="EMBL" id="TYB78224.1"/>
    </source>
</evidence>
<dbReference type="OrthoDB" id="679547at2"/>
<feature type="chain" id="PRO_5022839699" description="TonB-dependent receptor plug domain-containing protein" evidence="1">
    <location>
        <begin position="21"/>
        <end position="783"/>
    </location>
</feature>
<dbReference type="EMBL" id="VSKK01000001">
    <property type="protein sequence ID" value="TYB78224.1"/>
    <property type="molecule type" value="Genomic_DNA"/>
</dbReference>
<reference evidence="2 3" key="1">
    <citation type="submission" date="2019-08" db="EMBL/GenBank/DDBJ databases">
        <title>Genomes of Antarctic Bizionia species.</title>
        <authorList>
            <person name="Bowman J.P."/>
        </authorList>
    </citation>
    <scope>NUCLEOTIDE SEQUENCE [LARGE SCALE GENOMIC DNA]</scope>
    <source>
        <strain evidence="2 3">ADA-4</strain>
    </source>
</reference>
<organism evidence="2 3">
    <name type="scientific">Bizionia myxarmorum</name>
    <dbReference type="NCBI Taxonomy" id="291186"/>
    <lineage>
        <taxon>Bacteria</taxon>
        <taxon>Pseudomonadati</taxon>
        <taxon>Bacteroidota</taxon>
        <taxon>Flavobacteriia</taxon>
        <taxon>Flavobacteriales</taxon>
        <taxon>Flavobacteriaceae</taxon>
        <taxon>Bizionia</taxon>
    </lineage>
</organism>
<accession>A0A5D0RCB1</accession>
<feature type="signal peptide" evidence="1">
    <location>
        <begin position="1"/>
        <end position="20"/>
    </location>
</feature>
<name>A0A5D0RCB1_9FLAO</name>
<proteinExistence type="predicted"/>
<dbReference type="RefSeq" id="WP_148401962.1">
    <property type="nucleotide sequence ID" value="NZ_VSKK01000001.1"/>
</dbReference>
<dbReference type="AlphaFoldDB" id="A0A5D0RCB1"/>
<evidence type="ECO:0000313" key="3">
    <source>
        <dbReference type="Proteomes" id="UP000323720"/>
    </source>
</evidence>
<sequence>MIKNLFILSLILLCFSSGMAQNPEFDFVEKAYLDYFKLRPETIYTQINKTKYLNLEELWFKSYIYNTHTQKPYLTTSNVYASIYDVDGHLMDKQIYYAEDGVTHGSFSLKEKYEPGIYFLKISTNWMKNFNEPYYSLDQFEILGDSSSSEYTEETTEKHDFQLLPEGGHLLLNATNSIGFKAMDVNGNPLLITSGKVLDSQKNTVSTFKSNEFGIGKFSLLISENQTYSVEATLEDESIINQIIPKADVIGLTMSVNTLNQNTVFISIKTNTKTLPYLLDKSYNLLIHRDGLLKKIDIKFKAETLEYTIAVPKQDLYSGMNILTVFNEKNQAVLERLIFHKTENLIEDISFLGKDVGYDSTQIRLITNKSNTLKKSISVSVLPALTGAYNTNNTITSGFLLKPYIKGPIENPNAYFLNSDRKTDYNLDLLLITQGWSRYEWRNIFYSPQIAKYNFEAGFQLQGKINNADAEDYKEVVLFSAKNELMLTSDVKDSYFSFENLSLMNNSIVSLSAKTKKGKLINPQVYYNIYPNFVLDSIETKNVLKQPVKITGKNESFIYDDSITELDTIMLSVKKYEKKEKFMATGGVNNRAIDLQIMYSFSTRIIDVIRSNGFDVMESGIEVKILSRRGTNLQGQLRPQIYLDGMVVSDQLDLIQNLTVGEVEELYVAKTGYGMDGAGGTINIFRKVGGNSNRKFKGNFNSNEIKLGYSEPKSYYSPLYNTSKREVFSKLGVLNWIPNVSANSNGEYIFKVPNYFYDAINLYIEGMTEDGRLISKVETIQLK</sequence>